<keyword evidence="3" id="KW-1185">Reference proteome</keyword>
<organism evidence="2 3">
    <name type="scientific">Fraxinus pennsylvanica</name>
    <dbReference type="NCBI Taxonomy" id="56036"/>
    <lineage>
        <taxon>Eukaryota</taxon>
        <taxon>Viridiplantae</taxon>
        <taxon>Streptophyta</taxon>
        <taxon>Embryophyta</taxon>
        <taxon>Tracheophyta</taxon>
        <taxon>Spermatophyta</taxon>
        <taxon>Magnoliopsida</taxon>
        <taxon>eudicotyledons</taxon>
        <taxon>Gunneridae</taxon>
        <taxon>Pentapetalae</taxon>
        <taxon>asterids</taxon>
        <taxon>lamiids</taxon>
        <taxon>Lamiales</taxon>
        <taxon>Oleaceae</taxon>
        <taxon>Oleeae</taxon>
        <taxon>Fraxinus</taxon>
    </lineage>
</organism>
<gene>
    <name evidence="2" type="ORF">FPE_LOCUS11737</name>
</gene>
<sequence>MDPDRDKLEEGILLQRKRETEEEDGPSAENAFGPWMLVQRRHKQFNGKNKTLEKSCGEKEMISGDRLSDKERGRSQSRFAILEEELENIEAVENPLFNEVKDFNFSTREGTSQEPNKPSVGQPRNARTNARKKDNAKKKNLERDVDDHDRPLLESSDSQRHENELNEVVFAKDKQPASSVTQFSTDNDVILEGKQGNICLNWGNKETSHSQQELMHLVEAVKADNLVSNILDNSTHVAVRASRPYQRSGQSHTGSIRDKMVIRGGKMTISAGSSAASGFIKDLIRSYNVSCIILLETRISGLAADRVIKNIGFCNSFRVEADGFAGGPHGNLAEGSGEGEIRSCIRLASEKPELIDCNLLMAHGAQIKLDYVGRRFRSQCSSIWRRMWPFISGNSSWSIGNGRRVSFWFDNWLGTKPLINQITQPIPSSSHEWHVKDVLSGDTWDFRLLSDFLPDEVLDNLNLCCLPRDELEDDIRIWNLAGNGQFSLALAYLALLDLGFSNGHGY</sequence>
<proteinExistence type="predicted"/>
<evidence type="ECO:0000313" key="2">
    <source>
        <dbReference type="EMBL" id="CAI9764307.1"/>
    </source>
</evidence>
<dbReference type="AlphaFoldDB" id="A0AAD2DRD2"/>
<accession>A0AAD2DRD2</accession>
<name>A0AAD2DRD2_9LAMI</name>
<feature type="compositionally biased region" description="Basic and acidic residues" evidence="1">
    <location>
        <begin position="131"/>
        <end position="162"/>
    </location>
</feature>
<feature type="compositionally biased region" description="Basic and acidic residues" evidence="1">
    <location>
        <begin position="50"/>
        <end position="74"/>
    </location>
</feature>
<evidence type="ECO:0000313" key="3">
    <source>
        <dbReference type="Proteomes" id="UP000834106"/>
    </source>
</evidence>
<reference evidence="2" key="1">
    <citation type="submission" date="2023-05" db="EMBL/GenBank/DDBJ databases">
        <authorList>
            <person name="Huff M."/>
        </authorList>
    </citation>
    <scope>NUCLEOTIDE SEQUENCE</scope>
</reference>
<feature type="compositionally biased region" description="Polar residues" evidence="1">
    <location>
        <begin position="107"/>
        <end position="116"/>
    </location>
</feature>
<dbReference type="Proteomes" id="UP000834106">
    <property type="component" value="Chromosome 7"/>
</dbReference>
<feature type="compositionally biased region" description="Basic and acidic residues" evidence="1">
    <location>
        <begin position="1"/>
        <end position="20"/>
    </location>
</feature>
<evidence type="ECO:0000256" key="1">
    <source>
        <dbReference type="SAM" id="MobiDB-lite"/>
    </source>
</evidence>
<dbReference type="EMBL" id="OU503042">
    <property type="protein sequence ID" value="CAI9764307.1"/>
    <property type="molecule type" value="Genomic_DNA"/>
</dbReference>
<protein>
    <submittedName>
        <fullName evidence="2">Uncharacterized protein</fullName>
    </submittedName>
</protein>
<feature type="region of interest" description="Disordered" evidence="1">
    <location>
        <begin position="1"/>
        <end position="75"/>
    </location>
</feature>
<feature type="region of interest" description="Disordered" evidence="1">
    <location>
        <begin position="107"/>
        <end position="162"/>
    </location>
</feature>